<sequence>MFGDKCIELIKEVSRETTELIAPYNKQLVDEVINEMVTISQTLYESLNLQPNVESDSERNPLQYQNQLLVNKMYLRSFLWNKRCLLAYHQNRLERLKKIRWELGALLPIEVKQNISEEELHWFGDYSKNLSDYMCRLNDNKGIDLSLMRDPPKNLYIQVRCNTEFGPLDLDDGSTVVLSKDSMHYLPLSKCEKLIHLGILEQIK</sequence>
<evidence type="ECO:0000313" key="8">
    <source>
        <dbReference type="EMBL" id="KAJ6223138.1"/>
    </source>
</evidence>
<keyword evidence="3 5" id="KW-0235">DNA replication</keyword>
<evidence type="ECO:0000256" key="5">
    <source>
        <dbReference type="RuleBase" id="RU368085"/>
    </source>
</evidence>
<dbReference type="PANTHER" id="PTHR12914">
    <property type="entry name" value="PARTNER OF SLD5"/>
    <property type="match status" value="1"/>
</dbReference>
<dbReference type="CDD" id="cd21696">
    <property type="entry name" value="GINS_B_Psf1"/>
    <property type="match status" value="1"/>
</dbReference>
<dbReference type="Pfam" id="PF05916">
    <property type="entry name" value="Sld5"/>
    <property type="match status" value="1"/>
</dbReference>
<comment type="subunit">
    <text evidence="5">Component of the GINS complex.</text>
</comment>
<accession>A0A9Q0MDI6</accession>
<dbReference type="Pfam" id="PF24997">
    <property type="entry name" value="PSF1_C"/>
    <property type="match status" value="1"/>
</dbReference>
<dbReference type="OMA" id="AMCHIRR"/>
<dbReference type="AlphaFoldDB" id="A0A9Q0MDI6"/>
<dbReference type="InterPro" id="IPR005339">
    <property type="entry name" value="GINS_Psf1"/>
</dbReference>
<evidence type="ECO:0000256" key="2">
    <source>
        <dbReference type="ARBA" id="ARBA00006677"/>
    </source>
</evidence>
<dbReference type="InterPro" id="IPR036224">
    <property type="entry name" value="GINS_bundle-like_dom_sf"/>
</dbReference>
<dbReference type="GO" id="GO:0000811">
    <property type="term" value="C:GINS complex"/>
    <property type="evidence" value="ECO:0007669"/>
    <property type="project" value="UniProtKB-UniRule"/>
</dbReference>
<proteinExistence type="inferred from homology"/>
<dbReference type="Proteomes" id="UP001142055">
    <property type="component" value="Chromosome 1"/>
</dbReference>
<name>A0A9Q0MDI6_BLOTA</name>
<comment type="function">
    <text evidence="5">Required for correct functioning of the GINS complex, a complex that plays an essential role in the initiation of DNA replication, and progression of DNA replication forks. GINS complex seems to bind preferentially to single-stranded DNA.</text>
</comment>
<dbReference type="Gene3D" id="1.20.58.1030">
    <property type="match status" value="1"/>
</dbReference>
<dbReference type="CDD" id="cd11710">
    <property type="entry name" value="GINS_A_psf1"/>
    <property type="match status" value="1"/>
</dbReference>
<dbReference type="EMBL" id="JAPWDV010000001">
    <property type="protein sequence ID" value="KAJ6223138.1"/>
    <property type="molecule type" value="Genomic_DNA"/>
</dbReference>
<dbReference type="SUPFAM" id="SSF158573">
    <property type="entry name" value="GINS helical bundle-like"/>
    <property type="match status" value="1"/>
</dbReference>
<dbReference type="InterPro" id="IPR021151">
    <property type="entry name" value="GINS_A"/>
</dbReference>
<keyword evidence="4 5" id="KW-0539">Nucleus</keyword>
<feature type="domain" description="GINS subunit" evidence="6">
    <location>
        <begin position="55"/>
        <end position="136"/>
    </location>
</feature>
<dbReference type="PANTHER" id="PTHR12914:SF2">
    <property type="entry name" value="DNA REPLICATION COMPLEX GINS PROTEIN PSF1"/>
    <property type="match status" value="1"/>
</dbReference>
<evidence type="ECO:0000259" key="7">
    <source>
        <dbReference type="Pfam" id="PF24997"/>
    </source>
</evidence>
<evidence type="ECO:0000256" key="4">
    <source>
        <dbReference type="ARBA" id="ARBA00023242"/>
    </source>
</evidence>
<evidence type="ECO:0000256" key="1">
    <source>
        <dbReference type="ARBA" id="ARBA00004123"/>
    </source>
</evidence>
<feature type="domain" description="DNA replication complex GINS protein PSF1 C-terminal" evidence="7">
    <location>
        <begin position="153"/>
        <end position="203"/>
    </location>
</feature>
<evidence type="ECO:0000259" key="6">
    <source>
        <dbReference type="Pfam" id="PF05916"/>
    </source>
</evidence>
<gene>
    <name evidence="8" type="ORF">RDWZM_001683</name>
</gene>
<dbReference type="InterPro" id="IPR056783">
    <property type="entry name" value="PSF1_C"/>
</dbReference>
<protein>
    <recommendedName>
        <fullName evidence="5">DNA replication complex GINS protein PSF1</fullName>
    </recommendedName>
</protein>
<comment type="caution">
    <text evidence="8">The sequence shown here is derived from an EMBL/GenBank/DDBJ whole genome shotgun (WGS) entry which is preliminary data.</text>
</comment>
<evidence type="ECO:0000313" key="9">
    <source>
        <dbReference type="Proteomes" id="UP001142055"/>
    </source>
</evidence>
<keyword evidence="9" id="KW-1185">Reference proteome</keyword>
<organism evidence="8 9">
    <name type="scientific">Blomia tropicalis</name>
    <name type="common">Mite</name>
    <dbReference type="NCBI Taxonomy" id="40697"/>
    <lineage>
        <taxon>Eukaryota</taxon>
        <taxon>Metazoa</taxon>
        <taxon>Ecdysozoa</taxon>
        <taxon>Arthropoda</taxon>
        <taxon>Chelicerata</taxon>
        <taxon>Arachnida</taxon>
        <taxon>Acari</taxon>
        <taxon>Acariformes</taxon>
        <taxon>Sarcoptiformes</taxon>
        <taxon>Astigmata</taxon>
        <taxon>Glycyphagoidea</taxon>
        <taxon>Echimyopodidae</taxon>
        <taxon>Blomia</taxon>
    </lineage>
</organism>
<reference evidence="8" key="1">
    <citation type="submission" date="2022-12" db="EMBL/GenBank/DDBJ databases">
        <title>Genome assemblies of Blomia tropicalis.</title>
        <authorList>
            <person name="Cui Y."/>
        </authorList>
    </citation>
    <scope>NUCLEOTIDE SEQUENCE</scope>
    <source>
        <tissue evidence="8">Adult mites</tissue>
    </source>
</reference>
<dbReference type="GO" id="GO:1902983">
    <property type="term" value="P:DNA strand elongation involved in mitotic DNA replication"/>
    <property type="evidence" value="ECO:0007669"/>
    <property type="project" value="TreeGrafter"/>
</dbReference>
<evidence type="ECO:0000256" key="3">
    <source>
        <dbReference type="ARBA" id="ARBA00022705"/>
    </source>
</evidence>
<comment type="similarity">
    <text evidence="2 5">Belongs to the GINS1/PSF1 family.</text>
</comment>
<comment type="subcellular location">
    <subcellularLocation>
        <location evidence="1 5">Nucleus</location>
    </subcellularLocation>
</comment>